<keyword evidence="2" id="KW-1185">Reference proteome</keyword>
<dbReference type="Proteomes" id="UP001177021">
    <property type="component" value="Unassembled WGS sequence"/>
</dbReference>
<name>A0ACB0LW77_TRIPR</name>
<sequence>MENSDFCLVAGHFVFTGIHRTFTGLATQRFLCTSHDQLHLELPTTPTWMISFLYLIIPVKIVGTVMWRSFSFGFL</sequence>
<organism evidence="1 2">
    <name type="scientific">Trifolium pratense</name>
    <name type="common">Red clover</name>
    <dbReference type="NCBI Taxonomy" id="57577"/>
    <lineage>
        <taxon>Eukaryota</taxon>
        <taxon>Viridiplantae</taxon>
        <taxon>Streptophyta</taxon>
        <taxon>Embryophyta</taxon>
        <taxon>Tracheophyta</taxon>
        <taxon>Spermatophyta</taxon>
        <taxon>Magnoliopsida</taxon>
        <taxon>eudicotyledons</taxon>
        <taxon>Gunneridae</taxon>
        <taxon>Pentapetalae</taxon>
        <taxon>rosids</taxon>
        <taxon>fabids</taxon>
        <taxon>Fabales</taxon>
        <taxon>Fabaceae</taxon>
        <taxon>Papilionoideae</taxon>
        <taxon>50 kb inversion clade</taxon>
        <taxon>NPAAA clade</taxon>
        <taxon>Hologalegina</taxon>
        <taxon>IRL clade</taxon>
        <taxon>Trifolieae</taxon>
        <taxon>Trifolium</taxon>
    </lineage>
</organism>
<protein>
    <submittedName>
        <fullName evidence="1">Uncharacterized protein</fullName>
    </submittedName>
</protein>
<evidence type="ECO:0000313" key="2">
    <source>
        <dbReference type="Proteomes" id="UP001177021"/>
    </source>
</evidence>
<reference evidence="1" key="1">
    <citation type="submission" date="2023-10" db="EMBL/GenBank/DDBJ databases">
        <authorList>
            <person name="Rodriguez Cubillos JULIANA M."/>
            <person name="De Vega J."/>
        </authorList>
    </citation>
    <scope>NUCLEOTIDE SEQUENCE</scope>
</reference>
<proteinExistence type="predicted"/>
<dbReference type="EMBL" id="CASHSV030000716">
    <property type="protein sequence ID" value="CAJ2673776.1"/>
    <property type="molecule type" value="Genomic_DNA"/>
</dbReference>
<accession>A0ACB0LW77</accession>
<comment type="caution">
    <text evidence="1">The sequence shown here is derived from an EMBL/GenBank/DDBJ whole genome shotgun (WGS) entry which is preliminary data.</text>
</comment>
<gene>
    <name evidence="1" type="ORF">MILVUS5_LOCUS37193</name>
</gene>
<evidence type="ECO:0000313" key="1">
    <source>
        <dbReference type="EMBL" id="CAJ2673776.1"/>
    </source>
</evidence>